<name>A0ACB5SDG9_9PEZI</name>
<keyword evidence="1" id="KW-0695">RNA-directed DNA polymerase</keyword>
<dbReference type="Proteomes" id="UP001165186">
    <property type="component" value="Unassembled WGS sequence"/>
</dbReference>
<keyword evidence="2" id="KW-1185">Reference proteome</keyword>
<dbReference type="EMBL" id="BSXG01000072">
    <property type="protein sequence ID" value="GME35636.1"/>
    <property type="molecule type" value="Genomic_DNA"/>
</dbReference>
<gene>
    <name evidence="1" type="primary">g287</name>
    <name evidence="1" type="ORF">NpPPO83_00000287</name>
</gene>
<proteinExistence type="predicted"/>
<accession>A0ACB5SDG9</accession>
<reference evidence="1" key="1">
    <citation type="submission" date="2024-09" db="EMBL/GenBank/DDBJ databases">
        <title>Draft Genome Sequences of Neofusicoccum parvum.</title>
        <authorList>
            <person name="Ashida A."/>
            <person name="Camagna M."/>
            <person name="Tanaka A."/>
            <person name="Takemoto D."/>
        </authorList>
    </citation>
    <scope>NUCLEOTIDE SEQUENCE</scope>
    <source>
        <strain evidence="1">PPO83</strain>
    </source>
</reference>
<evidence type="ECO:0000313" key="2">
    <source>
        <dbReference type="Proteomes" id="UP001165186"/>
    </source>
</evidence>
<protein>
    <submittedName>
        <fullName evidence="1">Reverse transcriptase</fullName>
    </submittedName>
</protein>
<keyword evidence="1" id="KW-0548">Nucleotidyltransferase</keyword>
<sequence length="271" mass="29986">MANNQSSKTSSGAYNAGIKKQDKKKFKKKQRAQQLGRDALLYEGEGFGAKNHHRGDMADLGFDVVKHNEDEAIAEAMRVHRQPPDDNELVVFTDGSGCIVPGAAGGAAAVRVKSAERPGATSGSAQAGYGVDVVRSESVTTDMRPADCANTSKKLESQEVELWAILLAFRLKIFSDNFWAMDLVRRYREGDSKWKGHIYEFLLREILEHAKVMKGHFIYVKIAWAPGHKHVPGNEVADLVAGRKAHYQNWSASEIAQRCPDLTPNERLPVI</sequence>
<evidence type="ECO:0000313" key="1">
    <source>
        <dbReference type="EMBL" id="GME35636.1"/>
    </source>
</evidence>
<comment type="caution">
    <text evidence="1">The sequence shown here is derived from an EMBL/GenBank/DDBJ whole genome shotgun (WGS) entry which is preliminary data.</text>
</comment>
<organism evidence="1 2">
    <name type="scientific">Neofusicoccum parvum</name>
    <dbReference type="NCBI Taxonomy" id="310453"/>
    <lineage>
        <taxon>Eukaryota</taxon>
        <taxon>Fungi</taxon>
        <taxon>Dikarya</taxon>
        <taxon>Ascomycota</taxon>
        <taxon>Pezizomycotina</taxon>
        <taxon>Dothideomycetes</taxon>
        <taxon>Dothideomycetes incertae sedis</taxon>
        <taxon>Botryosphaeriales</taxon>
        <taxon>Botryosphaeriaceae</taxon>
        <taxon>Neofusicoccum</taxon>
    </lineage>
</organism>
<keyword evidence="1" id="KW-0808">Transferase</keyword>